<accession>A0ABW6P9D0</accession>
<protein>
    <recommendedName>
        <fullName evidence="14">Cholesterol oxidase</fullName>
        <ecNumber evidence="13">1.1.3.6</ecNumber>
        <ecNumber evidence="11">5.3.3.1</ecNumber>
    </recommendedName>
    <alternativeName>
        <fullName evidence="15">Cholesterol isomerase</fullName>
    </alternativeName>
</protein>
<evidence type="ECO:0000256" key="8">
    <source>
        <dbReference type="ARBA" id="ARBA00023166"/>
    </source>
</evidence>
<evidence type="ECO:0000256" key="4">
    <source>
        <dbReference type="ARBA" id="ARBA00022630"/>
    </source>
</evidence>
<evidence type="ECO:0000256" key="3">
    <source>
        <dbReference type="ARBA" id="ARBA00022548"/>
    </source>
</evidence>
<evidence type="ECO:0000256" key="1">
    <source>
        <dbReference type="ARBA" id="ARBA00001974"/>
    </source>
</evidence>
<keyword evidence="4" id="KW-0285">Flavoprotein</keyword>
<evidence type="ECO:0000313" key="18">
    <source>
        <dbReference type="Proteomes" id="UP001601442"/>
    </source>
</evidence>
<keyword evidence="7" id="KW-0443">Lipid metabolism</keyword>
<keyword evidence="9" id="KW-0753">Steroid metabolism</keyword>
<dbReference type="Pfam" id="PF05199">
    <property type="entry name" value="GMC_oxred_C"/>
    <property type="match status" value="1"/>
</dbReference>
<dbReference type="PANTHER" id="PTHR47470">
    <property type="entry name" value="CHOLESTEROL OXIDASE"/>
    <property type="match status" value="1"/>
</dbReference>
<reference evidence="17 18" key="1">
    <citation type="submission" date="2024-10" db="EMBL/GenBank/DDBJ databases">
        <title>The Natural Products Discovery Center: Release of the First 8490 Sequenced Strains for Exploring Actinobacteria Biosynthetic Diversity.</title>
        <authorList>
            <person name="Kalkreuter E."/>
            <person name="Kautsar S.A."/>
            <person name="Yang D."/>
            <person name="Bader C.D."/>
            <person name="Teijaro C.N."/>
            <person name="Fluegel L."/>
            <person name="Davis C.M."/>
            <person name="Simpson J.R."/>
            <person name="Lauterbach L."/>
            <person name="Steele A.D."/>
            <person name="Gui C."/>
            <person name="Meng S."/>
            <person name="Li G."/>
            <person name="Viehrig K."/>
            <person name="Ye F."/>
            <person name="Su P."/>
            <person name="Kiefer A.F."/>
            <person name="Nichols A."/>
            <person name="Cepeda A.J."/>
            <person name="Yan W."/>
            <person name="Fan B."/>
            <person name="Jiang Y."/>
            <person name="Adhikari A."/>
            <person name="Zheng C.-J."/>
            <person name="Schuster L."/>
            <person name="Cowan T.M."/>
            <person name="Smanski M.J."/>
            <person name="Chevrette M.G."/>
            <person name="De Carvalho L.P.S."/>
            <person name="Shen B."/>
        </authorList>
    </citation>
    <scope>NUCLEOTIDE SEQUENCE [LARGE SCALE GENOMIC DNA]</scope>
    <source>
        <strain evidence="17 18">NPDC004119</strain>
    </source>
</reference>
<evidence type="ECO:0000256" key="12">
    <source>
        <dbReference type="ARBA" id="ARBA00049645"/>
    </source>
</evidence>
<evidence type="ECO:0000256" key="9">
    <source>
        <dbReference type="ARBA" id="ARBA00023221"/>
    </source>
</evidence>
<dbReference type="PROSITE" id="PS51318">
    <property type="entry name" value="TAT"/>
    <property type="match status" value="1"/>
</dbReference>
<evidence type="ECO:0000256" key="6">
    <source>
        <dbReference type="ARBA" id="ARBA00023002"/>
    </source>
</evidence>
<keyword evidence="8" id="KW-1207">Sterol metabolism</keyword>
<dbReference type="InterPro" id="IPR006311">
    <property type="entry name" value="TAT_signal"/>
</dbReference>
<dbReference type="PRINTS" id="PR00368">
    <property type="entry name" value="FADPNR"/>
</dbReference>
<evidence type="ECO:0000256" key="13">
    <source>
        <dbReference type="ARBA" id="ARBA00049723"/>
    </source>
</evidence>
<evidence type="ECO:0000313" key="17">
    <source>
        <dbReference type="EMBL" id="MFF0499758.1"/>
    </source>
</evidence>
<proteinExistence type="inferred from homology"/>
<dbReference type="EC" id="5.3.3.1" evidence="11"/>
<dbReference type="SUPFAM" id="SSF54373">
    <property type="entry name" value="FAD-linked reductases, C-terminal domain"/>
    <property type="match status" value="1"/>
</dbReference>
<dbReference type="SUPFAM" id="SSF51905">
    <property type="entry name" value="FAD/NAD(P)-binding domain"/>
    <property type="match status" value="1"/>
</dbReference>
<keyword evidence="10" id="KW-0413">Isomerase</keyword>
<evidence type="ECO:0000256" key="7">
    <source>
        <dbReference type="ARBA" id="ARBA00023098"/>
    </source>
</evidence>
<keyword evidence="18" id="KW-1185">Reference proteome</keyword>
<organism evidence="17 18">
    <name type="scientific">Nocardia aobensis</name>
    <dbReference type="NCBI Taxonomy" id="257277"/>
    <lineage>
        <taxon>Bacteria</taxon>
        <taxon>Bacillati</taxon>
        <taxon>Actinomycetota</taxon>
        <taxon>Actinomycetes</taxon>
        <taxon>Mycobacteriales</taxon>
        <taxon>Nocardiaceae</taxon>
        <taxon>Nocardia</taxon>
    </lineage>
</organism>
<dbReference type="InterPro" id="IPR052542">
    <property type="entry name" value="Cholesterol_Oxidase"/>
</dbReference>
<evidence type="ECO:0000256" key="15">
    <source>
        <dbReference type="ARBA" id="ARBA00049778"/>
    </source>
</evidence>
<dbReference type="EC" id="1.1.3.6" evidence="13"/>
<dbReference type="Proteomes" id="UP001601442">
    <property type="component" value="Unassembled WGS sequence"/>
</dbReference>
<sequence length="528" mass="56239">MAFRPSRRGLSRRTVLAGAGAAAIAAGFSVLPTPRVRAQVTEDRRRVVVIGSGFGGGVAAARLARAGVETLVLERGLRWRTGPNAETFSHVMTPDKRSTFLADTTAAGVPATFEKFPGILERVRGEGMDIMCAAGVGGGSLNYHGMTLQPTEANFTRDIPGVDYAPMRDIYYRRVAQVLRPAPLPDDLWNSPSYQGTRLFAEMVGAAGLEHFRVPLPIDWEFARMELRGQAKPSYTNSDLSYGVNNGGKRTVDVTYVKAAEGTGRVTVETLHIVRDVERRADGRWLLHTDRIDTTGAVVERKQIMADAVFLAAGSAGTTRLLCKAKAKNLIGDLPDATGQGWGSNGDRIYLVRAPHGSWGAQQGGPACVGVKFWDDPAGPFTIAIGPAPFPVDLDLMSMVGFGSVEPKGEFVFDPALDDAILHWKPDYSADLTSRIRATIGRIVGPDPGGAVIDTGVTDTSTWHPLGGAVMGAVCDTYGRVSGQRGLYVVDGALIPGNTGACNPSMTIAALAERCLDDILAKDLGTVF</sequence>
<dbReference type="RefSeq" id="WP_387398472.1">
    <property type="nucleotide sequence ID" value="NZ_JBIAMT010000005.1"/>
</dbReference>
<keyword evidence="3" id="KW-0153">Cholesterol metabolism</keyword>
<dbReference type="Gene3D" id="3.30.410.10">
    <property type="entry name" value="Cholesterol Oxidase, domain 2"/>
    <property type="match status" value="1"/>
</dbReference>
<evidence type="ECO:0000256" key="10">
    <source>
        <dbReference type="ARBA" id="ARBA00023235"/>
    </source>
</evidence>
<dbReference type="Pfam" id="PF13450">
    <property type="entry name" value="NAD_binding_8"/>
    <property type="match status" value="1"/>
</dbReference>
<comment type="caution">
    <text evidence="17">The sequence shown here is derived from an EMBL/GenBank/DDBJ whole genome shotgun (WGS) entry which is preliminary data.</text>
</comment>
<dbReference type="Gene3D" id="3.50.50.60">
    <property type="entry name" value="FAD/NAD(P)-binding domain"/>
    <property type="match status" value="1"/>
</dbReference>
<gene>
    <name evidence="17" type="ORF">ACFYU5_25395</name>
</gene>
<dbReference type="EMBL" id="JBIAMT010000005">
    <property type="protein sequence ID" value="MFF0499758.1"/>
    <property type="molecule type" value="Genomic_DNA"/>
</dbReference>
<evidence type="ECO:0000256" key="2">
    <source>
        <dbReference type="ARBA" id="ARBA00010790"/>
    </source>
</evidence>
<comment type="pathway">
    <text evidence="12">Steroid metabolism; cholesterol degradation.</text>
</comment>
<dbReference type="PANTHER" id="PTHR47470:SF1">
    <property type="entry name" value="FAD-DEPENDENT OXIDOREDUCTASE 2 FAD BINDING DOMAIN-CONTAINING PROTEIN"/>
    <property type="match status" value="1"/>
</dbReference>
<dbReference type="InterPro" id="IPR007867">
    <property type="entry name" value="GMC_OxRtase_C"/>
</dbReference>
<evidence type="ECO:0000256" key="11">
    <source>
        <dbReference type="ARBA" id="ARBA00038856"/>
    </source>
</evidence>
<evidence type="ECO:0000256" key="5">
    <source>
        <dbReference type="ARBA" id="ARBA00022827"/>
    </source>
</evidence>
<evidence type="ECO:0000259" key="16">
    <source>
        <dbReference type="Pfam" id="PF05199"/>
    </source>
</evidence>
<comment type="similarity">
    <text evidence="2">Belongs to the GMC oxidoreductase family.</text>
</comment>
<evidence type="ECO:0000256" key="14">
    <source>
        <dbReference type="ARBA" id="ARBA00049744"/>
    </source>
</evidence>
<comment type="cofactor">
    <cofactor evidence="1">
        <name>FAD</name>
        <dbReference type="ChEBI" id="CHEBI:57692"/>
    </cofactor>
</comment>
<keyword evidence="6" id="KW-0560">Oxidoreductase</keyword>
<keyword evidence="5" id="KW-0274">FAD</keyword>
<feature type="domain" description="Glucose-methanol-choline oxidoreductase C-terminal" evidence="16">
    <location>
        <begin position="460"/>
        <end position="512"/>
    </location>
</feature>
<dbReference type="InterPro" id="IPR036188">
    <property type="entry name" value="FAD/NAD-bd_sf"/>
</dbReference>
<name>A0ABW6P9D0_9NOCA</name>